<comment type="function">
    <text evidence="5">May play the central regulatory role in sporulation. It may be an element of the effector pathway responsible for the activation of sporulation genes in response to nutritional stress. Spo0A may act in concert with spo0H (a sigma factor) to control the expression of some genes that are critical to the sporulation process.</text>
</comment>
<dbReference type="InterPro" id="IPR039420">
    <property type="entry name" value="WalR-like"/>
</dbReference>
<reference evidence="10 11" key="1">
    <citation type="submission" date="2016-11" db="EMBL/GenBank/DDBJ databases">
        <authorList>
            <person name="Jaros S."/>
            <person name="Januszkiewicz K."/>
            <person name="Wedrychowicz H."/>
        </authorList>
    </citation>
    <scope>NUCLEOTIDE SEQUENCE [LARGE SCALE GENOMIC DNA]</scope>
    <source>
        <strain evidence="10 11">DSM 17459</strain>
    </source>
</reference>
<keyword evidence="2" id="KW-0805">Transcription regulation</keyword>
<dbReference type="SMART" id="SM00448">
    <property type="entry name" value="REC"/>
    <property type="match status" value="1"/>
</dbReference>
<dbReference type="PROSITE" id="PS50110">
    <property type="entry name" value="RESPONSE_REGULATORY"/>
    <property type="match status" value="1"/>
</dbReference>
<evidence type="ECO:0000256" key="3">
    <source>
        <dbReference type="ARBA" id="ARBA00023125"/>
    </source>
</evidence>
<dbReference type="PANTHER" id="PTHR48111:SF52">
    <property type="entry name" value="TRANSCRIPTIONAL REGULATORY PROTEIN YVRH"/>
    <property type="match status" value="1"/>
</dbReference>
<dbReference type="AlphaFoldDB" id="A0A1M4YPY9"/>
<dbReference type="SUPFAM" id="SSF46894">
    <property type="entry name" value="C-terminal effector domain of the bipartite response regulators"/>
    <property type="match status" value="1"/>
</dbReference>
<sequence>MESIYECKILIVDDERGILEMTEKILRQEGYYKIYKAGCCREAREAFWQVKPDGVILDVMLPDGDGFQVMRDFRMESQVPVLFLSARDEDENRLLGLGLGADDYITKPFLPRELLLRLGAVLKRVYFPVMEREGRLPVFPVGERSVDLNKGTVDFGDVSLTLTAKEYALLKKLYENRGNIVTIDSLCQAAWGEDSYGFENTLMVHMRRLREKVEENPSAPAHLLTVRGLGYKLV</sequence>
<dbReference type="RefSeq" id="WP_072852130.1">
    <property type="nucleotide sequence ID" value="NZ_FQVI01000012.1"/>
</dbReference>
<dbReference type="PROSITE" id="PS51755">
    <property type="entry name" value="OMPR_PHOB"/>
    <property type="match status" value="1"/>
</dbReference>
<dbReference type="SMART" id="SM00862">
    <property type="entry name" value="Trans_reg_C"/>
    <property type="match status" value="1"/>
</dbReference>
<dbReference type="Pfam" id="PF00486">
    <property type="entry name" value="Trans_reg_C"/>
    <property type="match status" value="1"/>
</dbReference>
<protein>
    <recommendedName>
        <fullName evidence="1">Stage 0 sporulation protein A homolog</fullName>
    </recommendedName>
</protein>
<dbReference type="CDD" id="cd00383">
    <property type="entry name" value="trans_reg_C"/>
    <property type="match status" value="1"/>
</dbReference>
<proteinExistence type="predicted"/>
<organism evidence="10 11">
    <name type="scientific">Lactonifactor longoviformis DSM 17459</name>
    <dbReference type="NCBI Taxonomy" id="1122155"/>
    <lineage>
        <taxon>Bacteria</taxon>
        <taxon>Bacillati</taxon>
        <taxon>Bacillota</taxon>
        <taxon>Clostridia</taxon>
        <taxon>Eubacteriales</taxon>
        <taxon>Clostridiaceae</taxon>
        <taxon>Lactonifactor</taxon>
    </lineage>
</organism>
<dbReference type="Pfam" id="PF00072">
    <property type="entry name" value="Response_reg"/>
    <property type="match status" value="1"/>
</dbReference>
<keyword evidence="4" id="KW-0804">Transcription</keyword>
<dbReference type="GO" id="GO:0006355">
    <property type="term" value="P:regulation of DNA-templated transcription"/>
    <property type="evidence" value="ECO:0007669"/>
    <property type="project" value="InterPro"/>
</dbReference>
<feature type="domain" description="Response regulatory" evidence="8">
    <location>
        <begin position="8"/>
        <end position="122"/>
    </location>
</feature>
<dbReference type="InterPro" id="IPR001789">
    <property type="entry name" value="Sig_transdc_resp-reg_receiver"/>
</dbReference>
<dbReference type="Proteomes" id="UP000184245">
    <property type="component" value="Unassembled WGS sequence"/>
</dbReference>
<keyword evidence="11" id="KW-1185">Reference proteome</keyword>
<dbReference type="EMBL" id="FQVI01000012">
    <property type="protein sequence ID" value="SHF07864.1"/>
    <property type="molecule type" value="Genomic_DNA"/>
</dbReference>
<dbReference type="Gene3D" id="6.10.250.690">
    <property type="match status" value="1"/>
</dbReference>
<evidence type="ECO:0000256" key="1">
    <source>
        <dbReference type="ARBA" id="ARBA00018672"/>
    </source>
</evidence>
<dbReference type="GO" id="GO:0032993">
    <property type="term" value="C:protein-DNA complex"/>
    <property type="evidence" value="ECO:0007669"/>
    <property type="project" value="TreeGrafter"/>
</dbReference>
<dbReference type="InterPro" id="IPR016032">
    <property type="entry name" value="Sig_transdc_resp-reg_C-effctor"/>
</dbReference>
<keyword evidence="3 7" id="KW-0238">DNA-binding</keyword>
<evidence type="ECO:0000256" key="2">
    <source>
        <dbReference type="ARBA" id="ARBA00023015"/>
    </source>
</evidence>
<dbReference type="SUPFAM" id="SSF52172">
    <property type="entry name" value="CheY-like"/>
    <property type="match status" value="1"/>
</dbReference>
<dbReference type="Gene3D" id="3.40.50.2300">
    <property type="match status" value="1"/>
</dbReference>
<evidence type="ECO:0000259" key="9">
    <source>
        <dbReference type="PROSITE" id="PS51755"/>
    </source>
</evidence>
<dbReference type="GO" id="GO:0000976">
    <property type="term" value="F:transcription cis-regulatory region binding"/>
    <property type="evidence" value="ECO:0007669"/>
    <property type="project" value="TreeGrafter"/>
</dbReference>
<feature type="modified residue" description="4-aspartylphosphate" evidence="6">
    <location>
        <position position="58"/>
    </location>
</feature>
<dbReference type="InterPro" id="IPR036388">
    <property type="entry name" value="WH-like_DNA-bd_sf"/>
</dbReference>
<dbReference type="CDD" id="cd17574">
    <property type="entry name" value="REC_OmpR"/>
    <property type="match status" value="1"/>
</dbReference>
<evidence type="ECO:0000313" key="10">
    <source>
        <dbReference type="EMBL" id="SHF07864.1"/>
    </source>
</evidence>
<evidence type="ECO:0000256" key="7">
    <source>
        <dbReference type="PROSITE-ProRule" id="PRU01091"/>
    </source>
</evidence>
<feature type="domain" description="OmpR/PhoB-type" evidence="9">
    <location>
        <begin position="136"/>
        <end position="234"/>
    </location>
</feature>
<keyword evidence="6" id="KW-0597">Phosphoprotein</keyword>
<dbReference type="InterPro" id="IPR011006">
    <property type="entry name" value="CheY-like_superfamily"/>
</dbReference>
<dbReference type="GO" id="GO:0000156">
    <property type="term" value="F:phosphorelay response regulator activity"/>
    <property type="evidence" value="ECO:0007669"/>
    <property type="project" value="TreeGrafter"/>
</dbReference>
<evidence type="ECO:0000256" key="4">
    <source>
        <dbReference type="ARBA" id="ARBA00023163"/>
    </source>
</evidence>
<dbReference type="GO" id="GO:0005829">
    <property type="term" value="C:cytosol"/>
    <property type="evidence" value="ECO:0007669"/>
    <property type="project" value="TreeGrafter"/>
</dbReference>
<accession>A0A1M4YPY9</accession>
<dbReference type="InterPro" id="IPR001867">
    <property type="entry name" value="OmpR/PhoB-type_DNA-bd"/>
</dbReference>
<evidence type="ECO:0000256" key="5">
    <source>
        <dbReference type="ARBA" id="ARBA00024867"/>
    </source>
</evidence>
<dbReference type="PANTHER" id="PTHR48111">
    <property type="entry name" value="REGULATOR OF RPOS"/>
    <property type="match status" value="1"/>
</dbReference>
<feature type="DNA-binding region" description="OmpR/PhoB-type" evidence="7">
    <location>
        <begin position="136"/>
        <end position="234"/>
    </location>
</feature>
<dbReference type="Gene3D" id="1.10.10.10">
    <property type="entry name" value="Winged helix-like DNA-binding domain superfamily/Winged helix DNA-binding domain"/>
    <property type="match status" value="1"/>
</dbReference>
<dbReference type="OrthoDB" id="9790442at2"/>
<dbReference type="STRING" id="1122155.SAMN02745158_02452"/>
<evidence type="ECO:0000256" key="6">
    <source>
        <dbReference type="PROSITE-ProRule" id="PRU00169"/>
    </source>
</evidence>
<evidence type="ECO:0000259" key="8">
    <source>
        <dbReference type="PROSITE" id="PS50110"/>
    </source>
</evidence>
<gene>
    <name evidence="10" type="ORF">SAMN02745158_02452</name>
</gene>
<name>A0A1M4YPY9_9CLOT</name>
<evidence type="ECO:0000313" key="11">
    <source>
        <dbReference type="Proteomes" id="UP000184245"/>
    </source>
</evidence>